<dbReference type="EMBL" id="PYHS01000033">
    <property type="protein sequence ID" value="PSR57704.1"/>
    <property type="molecule type" value="Genomic_DNA"/>
</dbReference>
<evidence type="ECO:0000313" key="1">
    <source>
        <dbReference type="EMBL" id="PSR57704.1"/>
    </source>
</evidence>
<protein>
    <submittedName>
        <fullName evidence="1">Transposase</fullName>
    </submittedName>
</protein>
<comment type="caution">
    <text evidence="1">The sequence shown here is derived from an EMBL/GenBank/DDBJ whole genome shotgun (WGS) entry which is preliminary data.</text>
</comment>
<proteinExistence type="predicted"/>
<name>A0A2T2YQB5_9NOCA</name>
<accession>A0A2T2YQB5</accession>
<dbReference type="SUPFAM" id="SSF46689">
    <property type="entry name" value="Homeodomain-like"/>
    <property type="match status" value="1"/>
</dbReference>
<dbReference type="RefSeq" id="WP_063031771.1">
    <property type="nucleotide sequence ID" value="NZ_PYHS01000033.1"/>
</dbReference>
<dbReference type="Pfam" id="PF01527">
    <property type="entry name" value="HTH_Tnp_1"/>
    <property type="match status" value="1"/>
</dbReference>
<dbReference type="InterPro" id="IPR009057">
    <property type="entry name" value="Homeodomain-like_sf"/>
</dbReference>
<organism evidence="1 2">
    <name type="scientific">Nocardia nova</name>
    <dbReference type="NCBI Taxonomy" id="37330"/>
    <lineage>
        <taxon>Bacteria</taxon>
        <taxon>Bacillati</taxon>
        <taxon>Actinomycetota</taxon>
        <taxon>Actinomycetes</taxon>
        <taxon>Mycobacteriales</taxon>
        <taxon>Nocardiaceae</taxon>
        <taxon>Nocardia</taxon>
    </lineage>
</organism>
<sequence length="103" mass="10948">MPKSFPPTMRRQVCARLRAGEPVAEIAAETGISPATLFRWKAQVLIDAGVREGIPSVEADELAAANKRIAALEAELKLTRDACELFDAQAVVSPKGGSRSSKG</sequence>
<dbReference type="Gene3D" id="1.10.10.60">
    <property type="entry name" value="Homeodomain-like"/>
    <property type="match status" value="1"/>
</dbReference>
<dbReference type="GO" id="GO:0003677">
    <property type="term" value="F:DNA binding"/>
    <property type="evidence" value="ECO:0007669"/>
    <property type="project" value="InterPro"/>
</dbReference>
<reference evidence="1 2" key="1">
    <citation type="submission" date="2018-02" db="EMBL/GenBank/DDBJ databases">
        <title>8 Nocardia nova and 1 Nocardia cyriacigeorgica strain used for evolution to TMP-SMX.</title>
        <authorList>
            <person name="Mehta H."/>
            <person name="Weng J."/>
            <person name="Shamoo Y."/>
        </authorList>
    </citation>
    <scope>NUCLEOTIDE SEQUENCE [LARGE SCALE GENOMIC DNA]</scope>
    <source>
        <strain evidence="1 2">ATCC 33727</strain>
    </source>
</reference>
<dbReference type="GO" id="GO:0004803">
    <property type="term" value="F:transposase activity"/>
    <property type="evidence" value="ECO:0007669"/>
    <property type="project" value="InterPro"/>
</dbReference>
<evidence type="ECO:0000313" key="2">
    <source>
        <dbReference type="Proteomes" id="UP000241647"/>
    </source>
</evidence>
<dbReference type="GO" id="GO:0006313">
    <property type="term" value="P:DNA transposition"/>
    <property type="evidence" value="ECO:0007669"/>
    <property type="project" value="InterPro"/>
</dbReference>
<dbReference type="InterPro" id="IPR002514">
    <property type="entry name" value="Transposase_8"/>
</dbReference>
<dbReference type="AlphaFoldDB" id="A0A2T2YQB5"/>
<dbReference type="Proteomes" id="UP000241647">
    <property type="component" value="Unassembled WGS sequence"/>
</dbReference>
<gene>
    <name evidence="1" type="ORF">C8259_33635</name>
</gene>